<name>A0ABV5S2D6_9ACTN</name>
<dbReference type="PANTHER" id="PTHR30346:SF0">
    <property type="entry name" value="HCA OPERON TRANSCRIPTIONAL ACTIVATOR HCAR"/>
    <property type="match status" value="1"/>
</dbReference>
<dbReference type="InterPro" id="IPR036388">
    <property type="entry name" value="WH-like_DNA-bd_sf"/>
</dbReference>
<dbReference type="InterPro" id="IPR005119">
    <property type="entry name" value="LysR_subst-bd"/>
</dbReference>
<evidence type="ECO:0000256" key="1">
    <source>
        <dbReference type="ARBA" id="ARBA00009437"/>
    </source>
</evidence>
<keyword evidence="4" id="KW-0804">Transcription</keyword>
<protein>
    <submittedName>
        <fullName evidence="6">LysR family transcriptional regulator</fullName>
    </submittedName>
</protein>
<comment type="caution">
    <text evidence="6">The sequence shown here is derived from an EMBL/GenBank/DDBJ whole genome shotgun (WGS) entry which is preliminary data.</text>
</comment>
<dbReference type="SUPFAM" id="SSF53850">
    <property type="entry name" value="Periplasmic binding protein-like II"/>
    <property type="match status" value="1"/>
</dbReference>
<dbReference type="SUPFAM" id="SSF46785">
    <property type="entry name" value="Winged helix' DNA-binding domain"/>
    <property type="match status" value="1"/>
</dbReference>
<evidence type="ECO:0000256" key="3">
    <source>
        <dbReference type="ARBA" id="ARBA00023125"/>
    </source>
</evidence>
<dbReference type="Proteomes" id="UP001589532">
    <property type="component" value="Unassembled WGS sequence"/>
</dbReference>
<evidence type="ECO:0000256" key="2">
    <source>
        <dbReference type="ARBA" id="ARBA00023015"/>
    </source>
</evidence>
<keyword evidence="7" id="KW-1185">Reference proteome</keyword>
<dbReference type="Pfam" id="PF00126">
    <property type="entry name" value="HTH_1"/>
    <property type="match status" value="1"/>
</dbReference>
<gene>
    <name evidence="6" type="ORF">ACFFSA_22320</name>
</gene>
<sequence>MNDLEVRQLRYFVAVAEELHFGGAAERLGMAQPPLSRAIRELERHLGVRLFERTTRHVTLTAAGESFLRDARTALDAVSAAGRRARHAGQGTPRLRLALKADNDGGLLPQILPAYQHEEAAIAVELVLGGRGEQAQALRDGRADVGLLVSPFDERGLDVEPLLTEPRLAALAATDPLAARSCLRLADLAGRRLPDGMPADQGLSAAAFDSTGEPPRTAHRGLVAGSGQVAADLTQVFRLIELGEIVCLLPAWVTRRYAWPEIAYRPVGDLEPATLAVAWPQDMRSAAVAAFVRAAVSVAATAQAGTETPQKAAI</sequence>
<dbReference type="CDD" id="cd08414">
    <property type="entry name" value="PBP2_LTTR_aromatics_like"/>
    <property type="match status" value="1"/>
</dbReference>
<keyword evidence="3" id="KW-0238">DNA-binding</keyword>
<dbReference type="PRINTS" id="PR00039">
    <property type="entry name" value="HTHLYSR"/>
</dbReference>
<reference evidence="6 7" key="1">
    <citation type="submission" date="2024-09" db="EMBL/GenBank/DDBJ databases">
        <authorList>
            <person name="Sun Q."/>
            <person name="Mori K."/>
        </authorList>
    </citation>
    <scope>NUCLEOTIDE SEQUENCE [LARGE SCALE GENOMIC DNA]</scope>
    <source>
        <strain evidence="6 7">JCM 3143</strain>
    </source>
</reference>
<feature type="domain" description="HTH lysR-type" evidence="5">
    <location>
        <begin position="4"/>
        <end position="61"/>
    </location>
</feature>
<accession>A0ABV5S2D6</accession>
<comment type="similarity">
    <text evidence="1">Belongs to the LysR transcriptional regulatory family.</text>
</comment>
<proteinExistence type="inferred from homology"/>
<evidence type="ECO:0000313" key="6">
    <source>
        <dbReference type="EMBL" id="MFB9625829.1"/>
    </source>
</evidence>
<dbReference type="PROSITE" id="PS50931">
    <property type="entry name" value="HTH_LYSR"/>
    <property type="match status" value="1"/>
</dbReference>
<keyword evidence="2" id="KW-0805">Transcription regulation</keyword>
<organism evidence="6 7">
    <name type="scientific">Nonomuraea helvata</name>
    <dbReference type="NCBI Taxonomy" id="37484"/>
    <lineage>
        <taxon>Bacteria</taxon>
        <taxon>Bacillati</taxon>
        <taxon>Actinomycetota</taxon>
        <taxon>Actinomycetes</taxon>
        <taxon>Streptosporangiales</taxon>
        <taxon>Streptosporangiaceae</taxon>
        <taxon>Nonomuraea</taxon>
    </lineage>
</organism>
<dbReference type="InterPro" id="IPR036390">
    <property type="entry name" value="WH_DNA-bd_sf"/>
</dbReference>
<evidence type="ECO:0000313" key="7">
    <source>
        <dbReference type="Proteomes" id="UP001589532"/>
    </source>
</evidence>
<dbReference type="Pfam" id="PF03466">
    <property type="entry name" value="LysR_substrate"/>
    <property type="match status" value="1"/>
</dbReference>
<dbReference type="Gene3D" id="3.40.190.10">
    <property type="entry name" value="Periplasmic binding protein-like II"/>
    <property type="match status" value="2"/>
</dbReference>
<dbReference type="PANTHER" id="PTHR30346">
    <property type="entry name" value="TRANSCRIPTIONAL DUAL REGULATOR HCAR-RELATED"/>
    <property type="match status" value="1"/>
</dbReference>
<dbReference type="EMBL" id="JBHMBW010000019">
    <property type="protein sequence ID" value="MFB9625829.1"/>
    <property type="molecule type" value="Genomic_DNA"/>
</dbReference>
<evidence type="ECO:0000256" key="4">
    <source>
        <dbReference type="ARBA" id="ARBA00023163"/>
    </source>
</evidence>
<evidence type="ECO:0000259" key="5">
    <source>
        <dbReference type="PROSITE" id="PS50931"/>
    </source>
</evidence>
<dbReference type="InterPro" id="IPR000847">
    <property type="entry name" value="LysR_HTH_N"/>
</dbReference>
<dbReference type="RefSeq" id="WP_344984378.1">
    <property type="nucleotide sequence ID" value="NZ_BAAAXV010000001.1"/>
</dbReference>
<dbReference type="Gene3D" id="1.10.10.10">
    <property type="entry name" value="Winged helix-like DNA-binding domain superfamily/Winged helix DNA-binding domain"/>
    <property type="match status" value="1"/>
</dbReference>